<dbReference type="AlphaFoldDB" id="A0AAU7PC73"/>
<sequence>MSVLSELMSVSSGRQAGKERDVSRRGAQFNRLFTKLAMGEFLTRHSVPPALAGGQQ</sequence>
<proteinExistence type="predicted"/>
<dbReference type="RefSeq" id="WP_349657033.1">
    <property type="nucleotide sequence ID" value="NZ_CP144460.1"/>
</dbReference>
<feature type="compositionally biased region" description="Low complexity" evidence="1">
    <location>
        <begin position="1"/>
        <end position="12"/>
    </location>
</feature>
<organism evidence="2">
    <name type="scientific">Xanthomonas sp. 10-10</name>
    <dbReference type="NCBI Taxonomy" id="3115848"/>
    <lineage>
        <taxon>Bacteria</taxon>
        <taxon>Pseudomonadati</taxon>
        <taxon>Pseudomonadota</taxon>
        <taxon>Gammaproteobacteria</taxon>
        <taxon>Lysobacterales</taxon>
        <taxon>Lysobacteraceae</taxon>
        <taxon>Xanthomonas</taxon>
    </lineage>
</organism>
<accession>A0AAU7PC73</accession>
<feature type="region of interest" description="Disordered" evidence="1">
    <location>
        <begin position="1"/>
        <end position="24"/>
    </location>
</feature>
<evidence type="ECO:0000256" key="1">
    <source>
        <dbReference type="SAM" id="MobiDB-lite"/>
    </source>
</evidence>
<gene>
    <name evidence="2" type="ORF">VZ068_04540</name>
</gene>
<dbReference type="EMBL" id="CP144460">
    <property type="protein sequence ID" value="XBS38808.1"/>
    <property type="molecule type" value="Genomic_DNA"/>
</dbReference>
<reference evidence="2" key="1">
    <citation type="submission" date="2024-02" db="EMBL/GenBank/DDBJ databases">
        <title>Complete genome sequence of Xanthomonas sp. 10-10.</title>
        <authorList>
            <person name="Biessy A."/>
            <person name="Ciotola M."/>
            <person name="Cadieux M."/>
            <person name="Soufiane B."/>
            <person name="Laforest M."/>
            <person name="Filion M."/>
        </authorList>
    </citation>
    <scope>NUCLEOTIDE SEQUENCE</scope>
    <source>
        <strain evidence="2">10-10</strain>
    </source>
</reference>
<protein>
    <submittedName>
        <fullName evidence="2">Uncharacterized protein</fullName>
    </submittedName>
</protein>
<evidence type="ECO:0000313" key="2">
    <source>
        <dbReference type="EMBL" id="XBS38808.1"/>
    </source>
</evidence>
<name>A0AAU7PC73_9XANT</name>